<proteinExistence type="predicted"/>
<organism evidence="4">
    <name type="scientific">Hydatigena taeniaeformis</name>
    <name type="common">Feline tapeworm</name>
    <name type="synonym">Taenia taeniaeformis</name>
    <dbReference type="NCBI Taxonomy" id="6205"/>
    <lineage>
        <taxon>Eukaryota</taxon>
        <taxon>Metazoa</taxon>
        <taxon>Spiralia</taxon>
        <taxon>Lophotrochozoa</taxon>
        <taxon>Platyhelminthes</taxon>
        <taxon>Cestoda</taxon>
        <taxon>Eucestoda</taxon>
        <taxon>Cyclophyllidea</taxon>
        <taxon>Taeniidae</taxon>
        <taxon>Hydatigera</taxon>
    </lineage>
</organism>
<evidence type="ECO:0000256" key="1">
    <source>
        <dbReference type="SAM" id="MobiDB-lite"/>
    </source>
</evidence>
<feature type="region of interest" description="Disordered" evidence="1">
    <location>
        <begin position="782"/>
        <end position="801"/>
    </location>
</feature>
<evidence type="ECO:0000313" key="4">
    <source>
        <dbReference type="WBParaSite" id="TTAC_0000970801-mRNA-1"/>
    </source>
</evidence>
<protein>
    <submittedName>
        <fullName evidence="4">Centrosomal protein kizuna</fullName>
    </submittedName>
</protein>
<dbReference type="EMBL" id="UYWX01020985">
    <property type="protein sequence ID" value="VDM34587.1"/>
    <property type="molecule type" value="Genomic_DNA"/>
</dbReference>
<name>A0A0R3X833_HYDTA</name>
<dbReference type="OrthoDB" id="6263008at2759"/>
<reference evidence="2 3" key="2">
    <citation type="submission" date="2018-11" db="EMBL/GenBank/DDBJ databases">
        <authorList>
            <consortium name="Pathogen Informatics"/>
        </authorList>
    </citation>
    <scope>NUCLEOTIDE SEQUENCE [LARGE SCALE GENOMIC DNA]</scope>
</reference>
<feature type="region of interest" description="Disordered" evidence="1">
    <location>
        <begin position="627"/>
        <end position="677"/>
    </location>
</feature>
<dbReference type="Proteomes" id="UP000274429">
    <property type="component" value="Unassembled WGS sequence"/>
</dbReference>
<keyword evidence="3" id="KW-1185">Reference proteome</keyword>
<evidence type="ECO:0000313" key="3">
    <source>
        <dbReference type="Proteomes" id="UP000274429"/>
    </source>
</evidence>
<accession>A0A0R3X833</accession>
<feature type="compositionally biased region" description="Low complexity" evidence="1">
    <location>
        <begin position="637"/>
        <end position="665"/>
    </location>
</feature>
<evidence type="ECO:0000313" key="2">
    <source>
        <dbReference type="EMBL" id="VDM34587.1"/>
    </source>
</evidence>
<gene>
    <name evidence="2" type="ORF">TTAC_LOCUS9693</name>
</gene>
<sequence length="1692" mass="181439">MIEHSSFLYRPNPCEVSRIKANEILKRRQIRMTQVRRLSKVYSAIARNIYRETKRAQTGYENLLLQKQQIAEDFALLQTRQRMLDGIMEHFGHGHRNANSWASDKLYCFTCKSKDPVVEERKRLSITRVTAKKRFAEAYADLLVTRARSLRNVEMRRHLRETVRVAERARAATIAALPPPSRDPLDAHLNPSGVPCSRCLSDTHKACHLFMDTNEPPLKSGNQELKETGEVKGGGVLSGPLRLEKNQFELNVHCIASSRVDDPVNPDALVIAVAKNECADFACQRAIPLDSESGLSSRIHVQFATGRTHSKQEDELLMQKQKHISLSEAEVGHGTHIEDLSSSLGRPTLVTPDPKPLDYVQFHPYCTTLMDPHLVLRGQDPGEQTNLPSSALSPCQDFIAQPHPSTGPTSCDLRTLTFHKKPPVLPFAIPTNLLKFHTSESIELPSTGTDALDASKILVIRPHGTKISVSESCGISEMDNGRPSSTVLSEMVSFDCIKMQLEYESSVLNNYLNSNLMERLFVYSSEVENIDKAITELRKSFSSSILSSQSTQDNEVNSIRICALSTSPNLATNHSGSPSKVVEVLERSEAMVKGAREDGTLHNAESCHSDFINNGIAMNAPSLSAALSAEKGDERQSPGAASPTTSLSSSPISGSTAGACTSASAKPSTGARSLPVVESLQRRARELILRQMECIRAGDAGNHIPACGTLELPSHRLMGLAQENGANLEIPSVPAKTLVLNSLGSSHDLDDDASPILDTLPLTSCQSWAQPMISPASVLLSSLRRPSPPSSPLPSLPSSYTMPSSIATSKAKYSLQSIPTQLEDKVNSQVAFNASVQTDSTPNSSSRPSNQFSYLSSQSSCLPAEAPLVSESEASQKHASCVPINQSTTPAGSASTTLRALRRGLSNGFKSGFKESHLRPFCDASVGTLNLEKGERLTSLRSEFVADEVFPSLCSDPSLIPTTNNTSSFLQQSSAFMNDAKEPSTSPLLNSQSLQVKAPFKVGMIQHPPSKSLSLDVDTSSTKRESERVLCSVDTSPISTLMRLQSESIPPTPVSDINKNLTLLTRSKLINPSKSLPIVAQFDDMEEIGTDSTMSAHALKNPTLYSLLACCNIAGNCVAPSCNANVLSESTRKKCETESRNQSTETSCSACDSIDIGTSPSVSLHSFLENEACVQSPVEQKRDGGEAFYKEEALTVHTDFLTVPSSSRGLVQQTRRSSYSPLALGRPLISIKLESLSTSSTLKDLARSDQKEGNEATTTSTLATLPVGNVEGGKSVSDAASPTILVCSKSVNAKASNLMSDNMKIDMMNPVAVEADAGGSNSAKALVPDLVDGKVDDKAANTEEFAFKPVSVNAGSEDSIESKGSEIAPIFWKPADARQVGEKLTCAEPEDVGTSDEVTDTVASIRVEAVDVIETGAESVGTAKSEAVLTDVEIVGSKSPVSKAFTVASLDVITSPTIELVGAKKGSVKAATREFLVSAPSAGATAGFVDLLSVETSSVELKSSGSTNVKMAGIKTFDKEVLGAAAVRAMNVAENVPIDFITTKLEGEFGINSTDLEIPGIQSFSAKMSASEETDQSEIVPEPTAFEMNITKSNPLESHAAVSRGLRVSNPSLLAANSGSTRLTGMEVTDVERNHDHAILHQPKRAAIYAAATPTDLPVYLIANTAATTARMRKVRDELEVCAVGSIASSRP</sequence>
<feature type="compositionally biased region" description="Pro residues" evidence="1">
    <location>
        <begin position="786"/>
        <end position="795"/>
    </location>
</feature>
<reference evidence="4" key="1">
    <citation type="submission" date="2017-02" db="UniProtKB">
        <authorList>
            <consortium name="WormBaseParasite"/>
        </authorList>
    </citation>
    <scope>IDENTIFICATION</scope>
</reference>
<dbReference type="WBParaSite" id="TTAC_0000970801-mRNA-1">
    <property type="protein sequence ID" value="TTAC_0000970801-mRNA-1"/>
    <property type="gene ID" value="TTAC_0000970801"/>
</dbReference>